<dbReference type="Pfam" id="PF13837">
    <property type="entry name" value="Myb_DNA-bind_4"/>
    <property type="match status" value="1"/>
</dbReference>
<dbReference type="InterPro" id="IPR044822">
    <property type="entry name" value="Myb_DNA-bind_4"/>
</dbReference>
<reference evidence="2" key="1">
    <citation type="journal article" date="2022" name="bioRxiv">
        <title>Sequencing and chromosome-scale assembly of the giantPleurodeles waltlgenome.</title>
        <authorList>
            <person name="Brown T."/>
            <person name="Elewa A."/>
            <person name="Iarovenko S."/>
            <person name="Subramanian E."/>
            <person name="Araus A.J."/>
            <person name="Petzold A."/>
            <person name="Susuki M."/>
            <person name="Suzuki K.-i.T."/>
            <person name="Hayashi T."/>
            <person name="Toyoda A."/>
            <person name="Oliveira C."/>
            <person name="Osipova E."/>
            <person name="Leigh N.D."/>
            <person name="Simon A."/>
            <person name="Yun M.H."/>
        </authorList>
    </citation>
    <scope>NUCLEOTIDE SEQUENCE</scope>
    <source>
        <strain evidence="2">20211129_DDA</strain>
        <tissue evidence="2">Liver</tissue>
    </source>
</reference>
<sequence>MGAYHHSQETMATVLAKFQETQRLQEEQYLRFSKELNSINTTLGTIVGVLKDLVNTRRDTVSVHQKKGIWCAIAKDVRTLGIYHRRSTHCRKRWEDLRCWSKKMADAQLGMASQRGRGARRTMTPLMSRILAVACPELDGRLRASQQPQGGEYTLSSADSARITRCLGGGGGQFVPLSQGELGRQGPL</sequence>
<name>A0AAV7URL9_PLEWA</name>
<comment type="caution">
    <text evidence="2">The sequence shown here is derived from an EMBL/GenBank/DDBJ whole genome shotgun (WGS) entry which is preliminary data.</text>
</comment>
<evidence type="ECO:0000313" key="3">
    <source>
        <dbReference type="Proteomes" id="UP001066276"/>
    </source>
</evidence>
<dbReference type="EMBL" id="JANPWB010000004">
    <property type="protein sequence ID" value="KAJ1191307.1"/>
    <property type="molecule type" value="Genomic_DNA"/>
</dbReference>
<keyword evidence="3" id="KW-1185">Reference proteome</keyword>
<gene>
    <name evidence="2" type="ORF">NDU88_000623</name>
</gene>
<protein>
    <recommendedName>
        <fullName evidence="1">Myb/SANT-like DNA-binding domain-containing protein</fullName>
    </recommendedName>
</protein>
<proteinExistence type="predicted"/>
<organism evidence="2 3">
    <name type="scientific">Pleurodeles waltl</name>
    <name type="common">Iberian ribbed newt</name>
    <dbReference type="NCBI Taxonomy" id="8319"/>
    <lineage>
        <taxon>Eukaryota</taxon>
        <taxon>Metazoa</taxon>
        <taxon>Chordata</taxon>
        <taxon>Craniata</taxon>
        <taxon>Vertebrata</taxon>
        <taxon>Euteleostomi</taxon>
        <taxon>Amphibia</taxon>
        <taxon>Batrachia</taxon>
        <taxon>Caudata</taxon>
        <taxon>Salamandroidea</taxon>
        <taxon>Salamandridae</taxon>
        <taxon>Pleurodelinae</taxon>
        <taxon>Pleurodeles</taxon>
    </lineage>
</organism>
<feature type="domain" description="Myb/SANT-like DNA-binding" evidence="1">
    <location>
        <begin position="51"/>
        <end position="109"/>
    </location>
</feature>
<evidence type="ECO:0000313" key="2">
    <source>
        <dbReference type="EMBL" id="KAJ1191307.1"/>
    </source>
</evidence>
<accession>A0AAV7URL9</accession>
<dbReference type="Proteomes" id="UP001066276">
    <property type="component" value="Chromosome 2_2"/>
</dbReference>
<dbReference type="AlphaFoldDB" id="A0AAV7URL9"/>
<evidence type="ECO:0000259" key="1">
    <source>
        <dbReference type="Pfam" id="PF13837"/>
    </source>
</evidence>